<dbReference type="Proteomes" id="UP000291097">
    <property type="component" value="Unassembled WGS sequence"/>
</dbReference>
<evidence type="ECO:0000313" key="1">
    <source>
        <dbReference type="EMBL" id="RZV11161.1"/>
    </source>
</evidence>
<sequence length="344" mass="37492">MDPDAARVAMLHQDPHPAHRGFAEVIGADLVDYHRLDVGPLEGTILEDTLNGLVYPDYDVYLVEGSRPLYAALTRRFARDGKLVYLCADHGFYRLGNADFEGDSELKSMIGRFGAPVVRSIGRHGIDGVIAVSEFAAAFTRPIVGPDTPIEVAHPFIQPDTYDALGDVTPDLESNVAVTVARPWEYKGVDMLVKAWPRVRETIPDAELHVVGSGHPEAYAQTPGVRVQGYVEALADAFKPASLFVQPSRMDTFPVSTLEAMRAGLVPLVTQTTGTRSEASAIDPSLVVDPNADALARGVSAYFELDVDDRQELATHARKRGARFDPESRTTAFHEAFRAVLKAL</sequence>
<dbReference type="EMBL" id="SHMP01000004">
    <property type="protein sequence ID" value="RZV11161.1"/>
    <property type="molecule type" value="Genomic_DNA"/>
</dbReference>
<dbReference type="GO" id="GO:0016740">
    <property type="term" value="F:transferase activity"/>
    <property type="evidence" value="ECO:0007669"/>
    <property type="project" value="UniProtKB-KW"/>
</dbReference>
<protein>
    <submittedName>
        <fullName evidence="1">Glycosyltransferase involved in cell wall biosynthesis</fullName>
    </submittedName>
</protein>
<dbReference type="CDD" id="cd03801">
    <property type="entry name" value="GT4_PimA-like"/>
    <property type="match status" value="1"/>
</dbReference>
<dbReference type="Gene3D" id="3.40.50.2000">
    <property type="entry name" value="Glycogen Phosphorylase B"/>
    <property type="match status" value="2"/>
</dbReference>
<keyword evidence="1" id="KW-0808">Transferase</keyword>
<dbReference type="Pfam" id="PF13692">
    <property type="entry name" value="Glyco_trans_1_4"/>
    <property type="match status" value="1"/>
</dbReference>
<gene>
    <name evidence="1" type="ORF">BDK88_2398</name>
</gene>
<reference evidence="1 2" key="1">
    <citation type="submission" date="2019-02" db="EMBL/GenBank/DDBJ databases">
        <title>Genomic Encyclopedia of Archaeal and Bacterial Type Strains, Phase II (KMG-II): from individual species to whole genera.</title>
        <authorList>
            <person name="Goeker M."/>
        </authorList>
    </citation>
    <scope>NUCLEOTIDE SEQUENCE [LARGE SCALE GENOMIC DNA]</scope>
    <source>
        <strain evidence="1 2">DSM 18328</strain>
    </source>
</reference>
<dbReference type="PANTHER" id="PTHR12526:SF627">
    <property type="entry name" value="D-RHAMNOSYLTRANSFERASE WBPZ"/>
    <property type="match status" value="1"/>
</dbReference>
<proteinExistence type="predicted"/>
<organism evidence="1 2">
    <name type="scientific">Natrinema hispanicum</name>
    <dbReference type="NCBI Taxonomy" id="392421"/>
    <lineage>
        <taxon>Archaea</taxon>
        <taxon>Methanobacteriati</taxon>
        <taxon>Methanobacteriota</taxon>
        <taxon>Stenosarchaea group</taxon>
        <taxon>Halobacteria</taxon>
        <taxon>Halobacteriales</taxon>
        <taxon>Natrialbaceae</taxon>
        <taxon>Natrinema</taxon>
    </lineage>
</organism>
<dbReference type="PANTHER" id="PTHR12526">
    <property type="entry name" value="GLYCOSYLTRANSFERASE"/>
    <property type="match status" value="1"/>
</dbReference>
<dbReference type="RefSeq" id="WP_130500525.1">
    <property type="nucleotide sequence ID" value="NZ_SHMP01000004.1"/>
</dbReference>
<evidence type="ECO:0000313" key="2">
    <source>
        <dbReference type="Proteomes" id="UP000291097"/>
    </source>
</evidence>
<dbReference type="OrthoDB" id="298017at2157"/>
<dbReference type="AlphaFoldDB" id="A0A482YEJ6"/>
<dbReference type="SUPFAM" id="SSF53756">
    <property type="entry name" value="UDP-Glycosyltransferase/glycogen phosphorylase"/>
    <property type="match status" value="1"/>
</dbReference>
<name>A0A482YEJ6_9EURY</name>
<comment type="caution">
    <text evidence="1">The sequence shown here is derived from an EMBL/GenBank/DDBJ whole genome shotgun (WGS) entry which is preliminary data.</text>
</comment>
<accession>A0A482YEJ6</accession>